<evidence type="ECO:0000256" key="7">
    <source>
        <dbReference type="SAM" id="MobiDB-lite"/>
    </source>
</evidence>
<protein>
    <recommendedName>
        <fullName evidence="5">poly(ethylene terephthalate) hydrolase</fullName>
        <ecNumber evidence="5">3.1.1.101</ecNumber>
    </recommendedName>
    <alternativeName>
        <fullName evidence="6">Poly(ethylene terephthalate) hydrolase</fullName>
    </alternativeName>
</protein>
<dbReference type="Proteomes" id="UP000199111">
    <property type="component" value="Unassembled WGS sequence"/>
</dbReference>
<comment type="catalytic activity">
    <reaction evidence="4">
        <text>(ethylene terephthalate)(n) + H2O = (ethylene terephthalate)(n-1) + 4-[(2-hydroxyethoxy)carbonyl]benzoate + H(+)</text>
        <dbReference type="Rhea" id="RHEA:49528"/>
        <dbReference type="Rhea" id="RHEA-COMP:12420"/>
        <dbReference type="Rhea" id="RHEA-COMP:12421"/>
        <dbReference type="ChEBI" id="CHEBI:15377"/>
        <dbReference type="ChEBI" id="CHEBI:15378"/>
        <dbReference type="ChEBI" id="CHEBI:131701"/>
        <dbReference type="ChEBI" id="CHEBI:131704"/>
        <dbReference type="EC" id="3.1.1.101"/>
    </reaction>
    <physiologicalReaction direction="left-to-right" evidence="4">
        <dbReference type="Rhea" id="RHEA:49529"/>
    </physiologicalReaction>
</comment>
<feature type="region of interest" description="Disordered" evidence="7">
    <location>
        <begin position="96"/>
        <end position="115"/>
    </location>
</feature>
<dbReference type="InterPro" id="IPR029058">
    <property type="entry name" value="AB_hydrolase_fold"/>
</dbReference>
<evidence type="ECO:0000256" key="3">
    <source>
        <dbReference type="ARBA" id="ARBA00033629"/>
    </source>
</evidence>
<dbReference type="EMBL" id="FOQY01000038">
    <property type="protein sequence ID" value="SFK86565.1"/>
    <property type="molecule type" value="Genomic_DNA"/>
</dbReference>
<accession>A0A1I4D078</accession>
<feature type="domain" description="PET hydrolase/cutinase-like" evidence="8">
    <location>
        <begin position="128"/>
        <end position="225"/>
    </location>
</feature>
<dbReference type="InterPro" id="IPR041127">
    <property type="entry name" value="PET_hydrolase/cutinase-like"/>
</dbReference>
<comment type="catalytic activity">
    <reaction evidence="3">
        <text>a butanoate ester + H2O = an aliphatic alcohol + butanoate + H(+)</text>
        <dbReference type="Rhea" id="RHEA:47348"/>
        <dbReference type="ChEBI" id="CHEBI:2571"/>
        <dbReference type="ChEBI" id="CHEBI:15377"/>
        <dbReference type="ChEBI" id="CHEBI:15378"/>
        <dbReference type="ChEBI" id="CHEBI:17968"/>
        <dbReference type="ChEBI" id="CHEBI:50477"/>
    </reaction>
    <physiologicalReaction direction="left-to-right" evidence="3">
        <dbReference type="Rhea" id="RHEA:47349"/>
    </physiologicalReaction>
</comment>
<comment type="subcellular location">
    <subcellularLocation>
        <location evidence="1">Periplasm</location>
    </subcellularLocation>
</comment>
<dbReference type="AlphaFoldDB" id="A0A1I4D078"/>
<feature type="region of interest" description="Disordered" evidence="7">
    <location>
        <begin position="1"/>
        <end position="88"/>
    </location>
</feature>
<dbReference type="SUPFAM" id="SSF53474">
    <property type="entry name" value="alpha/beta-Hydrolases"/>
    <property type="match status" value="1"/>
</dbReference>
<evidence type="ECO:0000313" key="10">
    <source>
        <dbReference type="Proteomes" id="UP000199111"/>
    </source>
</evidence>
<dbReference type="Pfam" id="PF12740">
    <property type="entry name" value="PETase"/>
    <property type="match status" value="1"/>
</dbReference>
<evidence type="ECO:0000313" key="9">
    <source>
        <dbReference type="EMBL" id="SFK86565.1"/>
    </source>
</evidence>
<evidence type="ECO:0000256" key="5">
    <source>
        <dbReference type="ARBA" id="ARBA00033764"/>
    </source>
</evidence>
<evidence type="ECO:0000256" key="4">
    <source>
        <dbReference type="ARBA" id="ARBA00033707"/>
    </source>
</evidence>
<dbReference type="Gene3D" id="3.40.50.1820">
    <property type="entry name" value="alpha/beta hydrolase"/>
    <property type="match status" value="1"/>
</dbReference>
<reference evidence="10" key="1">
    <citation type="submission" date="2016-10" db="EMBL/GenBank/DDBJ databases">
        <authorList>
            <person name="Varghese N."/>
            <person name="Submissions S."/>
        </authorList>
    </citation>
    <scope>NUCLEOTIDE SEQUENCE [LARGE SCALE GENOMIC DNA]</scope>
    <source>
        <strain evidence="10">CGMCC 4.2126</strain>
    </source>
</reference>
<proteinExistence type="predicted"/>
<sequence>MPAGGHASRGRPDRAHRIPGGAQPIKPACRRFTDGRRLIHVSEPLSGHPRRGGEPARGRRRRPLPGPGRGARGLWPSRSAGRTVPGPRIGEITGPAAAGRAAAQATGPPRTSAPAAYAAPFTAPAAQVAANPYERGPNLTVSSIEAVRGPFAIAETDVSSLRVTGFGGGTIYYPTGTGEGTFGAVAIAPGYTADKSSMAWLAPRIASQGFVVFNLKRSPRLKSGDSSQLGLRLHDGLSRCCLAVRLPAHAVAWFARRERHDRPGGLALEAVLQQPAVLAGQGLPGARRRRPPRAPAAGALRGRLPGADGHGSSR</sequence>
<dbReference type="GO" id="GO:0042597">
    <property type="term" value="C:periplasmic space"/>
    <property type="evidence" value="ECO:0007669"/>
    <property type="project" value="UniProtKB-SubCell"/>
</dbReference>
<gene>
    <name evidence="9" type="ORF">SAMN05216275_13857</name>
</gene>
<evidence type="ECO:0000259" key="8">
    <source>
        <dbReference type="Pfam" id="PF12740"/>
    </source>
</evidence>
<evidence type="ECO:0000256" key="6">
    <source>
        <dbReference type="ARBA" id="ARBA00033780"/>
    </source>
</evidence>
<keyword evidence="2" id="KW-0574">Periplasm</keyword>
<feature type="region of interest" description="Disordered" evidence="7">
    <location>
        <begin position="280"/>
        <end position="314"/>
    </location>
</feature>
<keyword evidence="10" id="KW-1185">Reference proteome</keyword>
<evidence type="ECO:0000256" key="1">
    <source>
        <dbReference type="ARBA" id="ARBA00004418"/>
    </source>
</evidence>
<organism evidence="9 10">
    <name type="scientific">Streptosporangium canum</name>
    <dbReference type="NCBI Taxonomy" id="324952"/>
    <lineage>
        <taxon>Bacteria</taxon>
        <taxon>Bacillati</taxon>
        <taxon>Actinomycetota</taxon>
        <taxon>Actinomycetes</taxon>
        <taxon>Streptosporangiales</taxon>
        <taxon>Streptosporangiaceae</taxon>
        <taxon>Streptosporangium</taxon>
    </lineage>
</organism>
<feature type="compositionally biased region" description="Low complexity" evidence="7">
    <location>
        <begin position="295"/>
        <end position="307"/>
    </location>
</feature>
<name>A0A1I4D078_9ACTN</name>
<dbReference type="EC" id="3.1.1.101" evidence="5"/>
<evidence type="ECO:0000256" key="2">
    <source>
        <dbReference type="ARBA" id="ARBA00022764"/>
    </source>
</evidence>